<comment type="caution">
    <text evidence="3">The sequence shown here is derived from an EMBL/GenBank/DDBJ whole genome shotgun (WGS) entry which is preliminary data.</text>
</comment>
<dbReference type="InterPro" id="IPR023753">
    <property type="entry name" value="FAD/NAD-binding_dom"/>
</dbReference>
<reference evidence="3" key="1">
    <citation type="submission" date="2021-04" db="EMBL/GenBank/DDBJ databases">
        <title>Genome seq and assembly of Streptomyces sp. RG38.</title>
        <authorList>
            <person name="Chhetri G."/>
        </authorList>
    </citation>
    <scope>NUCLEOTIDE SEQUENCE</scope>
    <source>
        <strain evidence="3">RG38</strain>
    </source>
</reference>
<dbReference type="PANTHER" id="PTHR42949">
    <property type="entry name" value="ANAEROBIC GLYCEROL-3-PHOSPHATE DEHYDROGENASE SUBUNIT B"/>
    <property type="match status" value="1"/>
</dbReference>
<dbReference type="GO" id="GO:0016491">
    <property type="term" value="F:oxidoreductase activity"/>
    <property type="evidence" value="ECO:0007669"/>
    <property type="project" value="UniProtKB-KW"/>
</dbReference>
<dbReference type="PRINTS" id="PR00368">
    <property type="entry name" value="FADPNR"/>
</dbReference>
<dbReference type="PANTHER" id="PTHR42949:SF3">
    <property type="entry name" value="ANAEROBIC GLYCEROL-3-PHOSPHATE DEHYDROGENASE SUBUNIT B"/>
    <property type="match status" value="1"/>
</dbReference>
<evidence type="ECO:0000313" key="3">
    <source>
        <dbReference type="EMBL" id="MBQ0828856.1"/>
    </source>
</evidence>
<accession>A0A940XI61</accession>
<dbReference type="Proteomes" id="UP000677875">
    <property type="component" value="Unassembled WGS sequence"/>
</dbReference>
<dbReference type="Gene3D" id="3.50.50.60">
    <property type="entry name" value="FAD/NAD(P)-binding domain"/>
    <property type="match status" value="2"/>
</dbReference>
<dbReference type="AlphaFoldDB" id="A0A940XI61"/>
<protein>
    <submittedName>
        <fullName evidence="3">FAD-dependent oxidoreductase</fullName>
    </submittedName>
</protein>
<dbReference type="PRINTS" id="PR00469">
    <property type="entry name" value="PNDRDTASEII"/>
</dbReference>
<dbReference type="EMBL" id="JAGPNL010000005">
    <property type="protein sequence ID" value="MBQ0828856.1"/>
    <property type="molecule type" value="Genomic_DNA"/>
</dbReference>
<keyword evidence="1" id="KW-0560">Oxidoreductase</keyword>
<evidence type="ECO:0000259" key="2">
    <source>
        <dbReference type="Pfam" id="PF07992"/>
    </source>
</evidence>
<dbReference type="Pfam" id="PF07992">
    <property type="entry name" value="Pyr_redox_2"/>
    <property type="match status" value="1"/>
</dbReference>
<evidence type="ECO:0000256" key="1">
    <source>
        <dbReference type="ARBA" id="ARBA00023002"/>
    </source>
</evidence>
<sequence length="416" mass="44358">MTQPPLITPDVLIIGGGPAGLTAAAELAGRGAGHVLVADREQDAGGIPRHSDHTGYGLRDLRRVMTGPAYARHLVRRATEAGADIRTRTMVTGWADEHTAEVTSPEGRYHVRARATVLATGARERPRTARRVPGDRPHGVYTTGQLQNLVHLHHQPVGKRAVIVGGELVSWSAAVTLREAGCTPALMVSQYPKAESYGAFTLAGRTVLGVPVATRTRVTRVIGKGRCQAVEIEHLDTGLRRRVACDTVVFTGDWIPDHELARSAGITLDEGTLGPLTDTALRTSRPGVFAAGNLLHPVDTADVAALDGRHVAGRVLAHLDGADRPAPGVRLIADAPFRWVAPQILRPSDPAPARGRLLLWTDEFARFPKVTIRQDGRTVARRTLSWPAAPGRVFRIPSTLLAGVSPTGGPVHIGLG</sequence>
<gene>
    <name evidence="3" type="ORF">J5Y05_20505</name>
</gene>
<organism evidence="3 4">
    <name type="scientific">Streptomyces tagetis</name>
    <dbReference type="NCBI Taxonomy" id="2820809"/>
    <lineage>
        <taxon>Bacteria</taxon>
        <taxon>Bacillati</taxon>
        <taxon>Actinomycetota</taxon>
        <taxon>Actinomycetes</taxon>
        <taxon>Kitasatosporales</taxon>
        <taxon>Streptomycetaceae</taxon>
        <taxon>Streptomyces</taxon>
    </lineage>
</organism>
<proteinExistence type="predicted"/>
<evidence type="ECO:0000313" key="4">
    <source>
        <dbReference type="Proteomes" id="UP000677875"/>
    </source>
</evidence>
<name>A0A940XI61_9ACTN</name>
<dbReference type="SUPFAM" id="SSF51905">
    <property type="entry name" value="FAD/NAD(P)-binding domain"/>
    <property type="match status" value="1"/>
</dbReference>
<dbReference type="InterPro" id="IPR051691">
    <property type="entry name" value="Metab_Enz_Cyan_OpOx_G3PDH"/>
</dbReference>
<dbReference type="RefSeq" id="WP_210874476.1">
    <property type="nucleotide sequence ID" value="NZ_JAGPNL010000005.1"/>
</dbReference>
<dbReference type="InterPro" id="IPR036188">
    <property type="entry name" value="FAD/NAD-bd_sf"/>
</dbReference>
<keyword evidence="4" id="KW-1185">Reference proteome</keyword>
<feature type="domain" description="FAD/NAD(P)-binding" evidence="2">
    <location>
        <begin position="10"/>
        <end position="305"/>
    </location>
</feature>